<evidence type="ECO:0000256" key="1">
    <source>
        <dbReference type="SAM" id="Phobius"/>
    </source>
</evidence>
<evidence type="ECO:0008006" key="4">
    <source>
        <dbReference type="Google" id="ProtNLM"/>
    </source>
</evidence>
<name>A0A4U9U6N3_9SPHI</name>
<gene>
    <name evidence="2" type="ORF">NCTC11429_00251</name>
</gene>
<evidence type="ECO:0000313" key="3">
    <source>
        <dbReference type="Proteomes" id="UP000308196"/>
    </source>
</evidence>
<feature type="transmembrane region" description="Helical" evidence="1">
    <location>
        <begin position="81"/>
        <end position="101"/>
    </location>
</feature>
<dbReference type="KEGG" id="stha:NCTC11429_00251"/>
<keyword evidence="1" id="KW-0472">Membrane</keyword>
<accession>A0A4U9U6N3</accession>
<dbReference type="STRING" id="1123265.GCA_000686625_03358"/>
<dbReference type="Proteomes" id="UP000308196">
    <property type="component" value="Chromosome"/>
</dbReference>
<organism evidence="2 3">
    <name type="scientific">Sphingobacterium thalpophilum</name>
    <dbReference type="NCBI Taxonomy" id="259"/>
    <lineage>
        <taxon>Bacteria</taxon>
        <taxon>Pseudomonadati</taxon>
        <taxon>Bacteroidota</taxon>
        <taxon>Sphingobacteriia</taxon>
        <taxon>Sphingobacteriales</taxon>
        <taxon>Sphingobacteriaceae</taxon>
        <taxon>Sphingobacterium</taxon>
    </lineage>
</organism>
<dbReference type="RefSeq" id="WP_028070130.1">
    <property type="nucleotide sequence ID" value="NZ_LR590484.1"/>
</dbReference>
<keyword evidence="1" id="KW-0812">Transmembrane</keyword>
<sequence>MENTAIKAQERVFHLLKYTFIIVPIVAGADKFMNLLTEWDQYVNPAIAAVLPFSTGIFMKVVGTIEIAAGLIVLKNPHIGGLIVAVWLAAIALSLLMRFNFVDVAVRDLVMAIAAFSMSQLSKTVK</sequence>
<dbReference type="EMBL" id="LR590484">
    <property type="protein sequence ID" value="VTR28675.1"/>
    <property type="molecule type" value="Genomic_DNA"/>
</dbReference>
<reference evidence="2 3" key="1">
    <citation type="submission" date="2019-05" db="EMBL/GenBank/DDBJ databases">
        <authorList>
            <consortium name="Pathogen Informatics"/>
        </authorList>
    </citation>
    <scope>NUCLEOTIDE SEQUENCE [LARGE SCALE GENOMIC DNA]</scope>
    <source>
        <strain evidence="2 3">NCTC11429</strain>
    </source>
</reference>
<dbReference type="AlphaFoldDB" id="A0A4U9U6N3"/>
<protein>
    <recommendedName>
        <fullName evidence="4">DoxX</fullName>
    </recommendedName>
</protein>
<keyword evidence="1" id="KW-1133">Transmembrane helix</keyword>
<feature type="transmembrane region" description="Helical" evidence="1">
    <location>
        <begin position="12"/>
        <end position="29"/>
    </location>
</feature>
<proteinExistence type="predicted"/>
<evidence type="ECO:0000313" key="2">
    <source>
        <dbReference type="EMBL" id="VTR28675.1"/>
    </source>
</evidence>
<feature type="transmembrane region" description="Helical" evidence="1">
    <location>
        <begin position="49"/>
        <end position="74"/>
    </location>
</feature>
<dbReference type="GeneID" id="78461075"/>